<name>A0A561F1J0_9ACTN</name>
<dbReference type="EMBL" id="VIVR01000001">
    <property type="protein sequence ID" value="TWE21721.1"/>
    <property type="molecule type" value="Genomic_DNA"/>
</dbReference>
<comment type="caution">
    <text evidence="1">The sequence shown here is derived from an EMBL/GenBank/DDBJ whole genome shotgun (WGS) entry which is preliminary data.</text>
</comment>
<evidence type="ECO:0000313" key="2">
    <source>
        <dbReference type="Proteomes" id="UP000318416"/>
    </source>
</evidence>
<reference evidence="1 2" key="1">
    <citation type="submission" date="2019-06" db="EMBL/GenBank/DDBJ databases">
        <title>Sequencing the genomes of 1000 actinobacteria strains.</title>
        <authorList>
            <person name="Klenk H.-P."/>
        </authorList>
    </citation>
    <scope>NUCLEOTIDE SEQUENCE [LARGE SCALE GENOMIC DNA]</scope>
    <source>
        <strain evidence="1 2">DSM 41649</strain>
    </source>
</reference>
<evidence type="ECO:0000313" key="1">
    <source>
        <dbReference type="EMBL" id="TWE21721.1"/>
    </source>
</evidence>
<sequence length="585" mass="59277">MGDRVKRIHRAGLAGAAALVIAGMLPVQVAFADWPETGLSGAECPVGNGAQWFDWGTQPLVVNSGDGEAMCRVAVNVGSKGAKNVKLGLTLSAESVAASGYSPELLGRMIAVQVSYLPSTPGAAGSTAAGQWVVNGDGSLTLDLPPHDVSGDLMPAAVYDFHFSVAPAVKSVLLKGQLELSADGLASQSVRPVSLSYVGDGHNVDFAAKSTFVPLTPARLLDTRSGIGAAKGKVGPDSSLTLQVAGRGGVPATGVSAVVMNVTATNPTAGGYVTVYPHGQARPVASNLNFTASETIPNQVTVPVVDGKIDLYNRFGTVDLVADISGYYTPGTSGSRFTGLDLPARLLDTRSGIGAAKGKVGPDSSLTLQVAGRGGVPATGVSAVVLNVTATNPTAGGYVTVYPHGQARPVASNLNFTASETIPNQVTVPVVDGKIDLYNRFGTVDLIADISGYYSADGSVFVPTGPTRVLDTRNGTGGFQGAIPGGHGIVVNLASWDYGVPRYGATGSVLNVTATGPTAASFLTVQGVNMLSPSQQAATTSSLNFSAGETIANAVTTGGGDGASIFNHAGRVDVVADLAGYFMKN</sequence>
<proteinExistence type="predicted"/>
<accession>A0A561F1J0</accession>
<organism evidence="1 2">
    <name type="scientific">Kitasatospora atroaurantiaca</name>
    <dbReference type="NCBI Taxonomy" id="285545"/>
    <lineage>
        <taxon>Bacteria</taxon>
        <taxon>Bacillati</taxon>
        <taxon>Actinomycetota</taxon>
        <taxon>Actinomycetes</taxon>
        <taxon>Kitasatosporales</taxon>
        <taxon>Streptomycetaceae</taxon>
        <taxon>Kitasatospora</taxon>
    </lineage>
</organism>
<keyword evidence="2" id="KW-1185">Reference proteome</keyword>
<dbReference type="AlphaFoldDB" id="A0A561F1J0"/>
<protein>
    <submittedName>
        <fullName evidence="1">Uncharacterized protein</fullName>
    </submittedName>
</protein>
<gene>
    <name evidence="1" type="ORF">FB465_6925</name>
</gene>
<dbReference type="Proteomes" id="UP000318416">
    <property type="component" value="Unassembled WGS sequence"/>
</dbReference>